<protein>
    <submittedName>
        <fullName evidence="1">Uncharacterized protein</fullName>
    </submittedName>
</protein>
<sequence>MFMIPSQSQNTSMKFCVYIFFFALMFRPAFPFLDYVLNYHYIATELCENKNKPELECNGKCHLKKELAKAYKNDIPSSNEKKTETTETVILFIVSLPVFSFDKDNKHIQKIHLEYQNLYSHLDTVFVFRPPIFNC</sequence>
<accession>A0ABP7H4J0</accession>
<reference evidence="2" key="1">
    <citation type="journal article" date="2019" name="Int. J. Syst. Evol. Microbiol.">
        <title>The Global Catalogue of Microorganisms (GCM) 10K type strain sequencing project: providing services to taxonomists for standard genome sequencing and annotation.</title>
        <authorList>
            <consortium name="The Broad Institute Genomics Platform"/>
            <consortium name="The Broad Institute Genome Sequencing Center for Infectious Disease"/>
            <person name="Wu L."/>
            <person name="Ma J."/>
        </authorList>
    </citation>
    <scope>NUCLEOTIDE SEQUENCE [LARGE SCALE GENOMIC DNA]</scope>
    <source>
        <strain evidence="2">JCM 17337</strain>
    </source>
</reference>
<gene>
    <name evidence="1" type="ORF">GCM10022423_46690</name>
</gene>
<proteinExistence type="predicted"/>
<name>A0ABP7H4J0_9FLAO</name>
<organism evidence="1 2">
    <name type="scientific">Flavobacterium ginsengiterrae</name>
    <dbReference type="NCBI Taxonomy" id="871695"/>
    <lineage>
        <taxon>Bacteria</taxon>
        <taxon>Pseudomonadati</taxon>
        <taxon>Bacteroidota</taxon>
        <taxon>Flavobacteriia</taxon>
        <taxon>Flavobacteriales</taxon>
        <taxon>Flavobacteriaceae</taxon>
        <taxon>Flavobacterium</taxon>
    </lineage>
</organism>
<comment type="caution">
    <text evidence="1">The sequence shown here is derived from an EMBL/GenBank/DDBJ whole genome shotgun (WGS) entry which is preliminary data.</text>
</comment>
<evidence type="ECO:0000313" key="2">
    <source>
        <dbReference type="Proteomes" id="UP001500748"/>
    </source>
</evidence>
<dbReference type="Proteomes" id="UP001500748">
    <property type="component" value="Unassembled WGS sequence"/>
</dbReference>
<dbReference type="EMBL" id="BAABDU010000011">
    <property type="protein sequence ID" value="GAA3784143.1"/>
    <property type="molecule type" value="Genomic_DNA"/>
</dbReference>
<evidence type="ECO:0000313" key="1">
    <source>
        <dbReference type="EMBL" id="GAA3784143.1"/>
    </source>
</evidence>
<keyword evidence="2" id="KW-1185">Reference proteome</keyword>